<comment type="caution">
    <text evidence="1">The sequence shown here is derived from an EMBL/GenBank/DDBJ whole genome shotgun (WGS) entry which is preliminary data.</text>
</comment>
<reference evidence="1 2" key="1">
    <citation type="submission" date="2019-02" db="EMBL/GenBank/DDBJ databases">
        <authorList>
            <person name="Zhang G."/>
        </authorList>
    </citation>
    <scope>NUCLEOTIDE SEQUENCE [LARGE SCALE GENOMIC DNA]</scope>
    <source>
        <strain evidence="1 2">CMB17</strain>
    </source>
</reference>
<keyword evidence="2" id="KW-1185">Reference proteome</keyword>
<sequence length="102" mass="11266">MNQIVPCGTLILAIDGEDEDTQVNADDMRWDWSSLGNYSDSFLASSNYPDATHIAGVSYFKDCSVEWFLTSTSQKHQSLIGFSATGCTLAGCSIVFRKRDEQ</sequence>
<proteinExistence type="predicted"/>
<dbReference type="Proteomes" id="UP000292859">
    <property type="component" value="Unassembled WGS sequence"/>
</dbReference>
<evidence type="ECO:0000313" key="2">
    <source>
        <dbReference type="Proteomes" id="UP000292859"/>
    </source>
</evidence>
<protein>
    <submittedName>
        <fullName evidence="1">Uncharacterized protein</fullName>
    </submittedName>
</protein>
<dbReference type="EMBL" id="SIRL01000001">
    <property type="protein sequence ID" value="TBN53026.1"/>
    <property type="molecule type" value="Genomic_DNA"/>
</dbReference>
<dbReference type="RefSeq" id="WP_131023291.1">
    <property type="nucleotide sequence ID" value="NZ_FZNM01000001.1"/>
</dbReference>
<evidence type="ECO:0000313" key="1">
    <source>
        <dbReference type="EMBL" id="TBN53026.1"/>
    </source>
</evidence>
<accession>A0ABY1YN93</accession>
<gene>
    <name evidence="1" type="ORF">EYF88_02150</name>
</gene>
<name>A0ABY1YN93_9RHOB</name>
<organism evidence="1 2">
    <name type="scientific">Paracoccus sediminis</name>
    <dbReference type="NCBI Taxonomy" id="1214787"/>
    <lineage>
        <taxon>Bacteria</taxon>
        <taxon>Pseudomonadati</taxon>
        <taxon>Pseudomonadota</taxon>
        <taxon>Alphaproteobacteria</taxon>
        <taxon>Rhodobacterales</taxon>
        <taxon>Paracoccaceae</taxon>
        <taxon>Paracoccus</taxon>
    </lineage>
</organism>